<evidence type="ECO:0000256" key="8">
    <source>
        <dbReference type="ARBA" id="ARBA00022741"/>
    </source>
</evidence>
<dbReference type="CDD" id="cd02796">
    <property type="entry name" value="tRNA_bind_bactPheRS"/>
    <property type="match status" value="1"/>
</dbReference>
<keyword evidence="12 15" id="KW-0648">Protein biosynthesis</keyword>
<feature type="domain" description="FDX-ACB" evidence="18">
    <location>
        <begin position="703"/>
        <end position="796"/>
    </location>
</feature>
<evidence type="ECO:0000256" key="3">
    <source>
        <dbReference type="ARBA" id="ARBA00011209"/>
    </source>
</evidence>
<organism evidence="20 21">
    <name type="scientific">Vallitalea pronyensis</name>
    <dbReference type="NCBI Taxonomy" id="1348613"/>
    <lineage>
        <taxon>Bacteria</taxon>
        <taxon>Bacillati</taxon>
        <taxon>Bacillota</taxon>
        <taxon>Clostridia</taxon>
        <taxon>Lachnospirales</taxon>
        <taxon>Vallitaleaceae</taxon>
        <taxon>Vallitalea</taxon>
    </lineage>
</organism>
<keyword evidence="5 16" id="KW-0820">tRNA-binding</keyword>
<dbReference type="CDD" id="cd00769">
    <property type="entry name" value="PheRS_beta_core"/>
    <property type="match status" value="1"/>
</dbReference>
<dbReference type="SUPFAM" id="SSF55681">
    <property type="entry name" value="Class II aaRS and biotin synthetases"/>
    <property type="match status" value="1"/>
</dbReference>
<dbReference type="InterPro" id="IPR005121">
    <property type="entry name" value="Fdx_antiC-bd"/>
</dbReference>
<evidence type="ECO:0000313" key="20">
    <source>
        <dbReference type="EMBL" id="QUI24143.1"/>
    </source>
</evidence>
<evidence type="ECO:0000259" key="18">
    <source>
        <dbReference type="PROSITE" id="PS51447"/>
    </source>
</evidence>
<proteinExistence type="inferred from homology"/>
<gene>
    <name evidence="15" type="primary">pheT</name>
    <name evidence="20" type="ORF">HZI73_18415</name>
</gene>
<dbReference type="InterPro" id="IPR033714">
    <property type="entry name" value="tRNA_bind_bactPheRS"/>
</dbReference>
<dbReference type="Gene3D" id="3.30.56.10">
    <property type="match status" value="2"/>
</dbReference>
<dbReference type="InterPro" id="IPR020825">
    <property type="entry name" value="Phe-tRNA_synthase-like_B3/B4"/>
</dbReference>
<dbReference type="RefSeq" id="WP_212694835.1">
    <property type="nucleotide sequence ID" value="NZ_CP058649.1"/>
</dbReference>
<dbReference type="PANTHER" id="PTHR10947">
    <property type="entry name" value="PHENYLALANYL-TRNA SYNTHETASE BETA CHAIN AND LEUCINE-RICH REPEAT-CONTAINING PROTEIN 47"/>
    <property type="match status" value="1"/>
</dbReference>
<comment type="catalytic activity">
    <reaction evidence="14 15">
        <text>tRNA(Phe) + L-phenylalanine + ATP = L-phenylalanyl-tRNA(Phe) + AMP + diphosphate + H(+)</text>
        <dbReference type="Rhea" id="RHEA:19413"/>
        <dbReference type="Rhea" id="RHEA-COMP:9668"/>
        <dbReference type="Rhea" id="RHEA-COMP:9699"/>
        <dbReference type="ChEBI" id="CHEBI:15378"/>
        <dbReference type="ChEBI" id="CHEBI:30616"/>
        <dbReference type="ChEBI" id="CHEBI:33019"/>
        <dbReference type="ChEBI" id="CHEBI:58095"/>
        <dbReference type="ChEBI" id="CHEBI:78442"/>
        <dbReference type="ChEBI" id="CHEBI:78531"/>
        <dbReference type="ChEBI" id="CHEBI:456215"/>
        <dbReference type="EC" id="6.1.1.20"/>
    </reaction>
</comment>
<keyword evidence="9 15" id="KW-0067">ATP-binding</keyword>
<name>A0A8J8MMU0_9FIRM</name>
<dbReference type="EC" id="6.1.1.20" evidence="15"/>
<evidence type="ECO:0000256" key="13">
    <source>
        <dbReference type="ARBA" id="ARBA00023146"/>
    </source>
</evidence>
<comment type="subcellular location">
    <subcellularLocation>
        <location evidence="1 15">Cytoplasm</location>
    </subcellularLocation>
</comment>
<keyword evidence="21" id="KW-1185">Reference proteome</keyword>
<keyword evidence="7 15" id="KW-0479">Metal-binding</keyword>
<dbReference type="Gene3D" id="3.30.930.10">
    <property type="entry name" value="Bira Bifunctional Protein, Domain 2"/>
    <property type="match status" value="1"/>
</dbReference>
<feature type="binding site" evidence="15">
    <location>
        <position position="469"/>
    </location>
    <ligand>
        <name>Mg(2+)</name>
        <dbReference type="ChEBI" id="CHEBI:18420"/>
        <note>shared with alpha subunit</note>
    </ligand>
</feature>
<keyword evidence="4 15" id="KW-0963">Cytoplasm</keyword>
<protein>
    <recommendedName>
        <fullName evidence="15">Phenylalanine--tRNA ligase beta subunit</fullName>
        <ecNumber evidence="15">6.1.1.20</ecNumber>
    </recommendedName>
    <alternativeName>
        <fullName evidence="15">Phenylalanyl-tRNA synthetase beta subunit</fullName>
        <shortName evidence="15">PheRS</shortName>
    </alternativeName>
</protein>
<dbReference type="InterPro" id="IPR036690">
    <property type="entry name" value="Fdx_antiC-bd_sf"/>
</dbReference>
<dbReference type="InterPro" id="IPR045864">
    <property type="entry name" value="aa-tRNA-synth_II/BPL/LPL"/>
</dbReference>
<keyword evidence="11 16" id="KW-0694">RNA-binding</keyword>
<evidence type="ECO:0000259" key="17">
    <source>
        <dbReference type="PROSITE" id="PS50886"/>
    </source>
</evidence>
<dbReference type="KEGG" id="vpy:HZI73_18415"/>
<feature type="domain" description="TRNA-binding" evidence="17">
    <location>
        <begin position="39"/>
        <end position="154"/>
    </location>
</feature>
<dbReference type="GO" id="GO:0140096">
    <property type="term" value="F:catalytic activity, acting on a protein"/>
    <property type="evidence" value="ECO:0007669"/>
    <property type="project" value="UniProtKB-ARBA"/>
</dbReference>
<dbReference type="Pfam" id="PF03484">
    <property type="entry name" value="B5"/>
    <property type="match status" value="1"/>
</dbReference>
<dbReference type="InterPro" id="IPR041616">
    <property type="entry name" value="PheRS_beta_core"/>
</dbReference>
<dbReference type="GO" id="GO:0004826">
    <property type="term" value="F:phenylalanine-tRNA ligase activity"/>
    <property type="evidence" value="ECO:0007669"/>
    <property type="project" value="UniProtKB-UniRule"/>
</dbReference>
<dbReference type="Pfam" id="PF03147">
    <property type="entry name" value="FDX-ACB"/>
    <property type="match status" value="1"/>
</dbReference>
<evidence type="ECO:0000313" key="21">
    <source>
        <dbReference type="Proteomes" id="UP000683246"/>
    </source>
</evidence>
<evidence type="ECO:0000256" key="9">
    <source>
        <dbReference type="ARBA" id="ARBA00022840"/>
    </source>
</evidence>
<dbReference type="Pfam" id="PF17759">
    <property type="entry name" value="tRNA_synthFbeta"/>
    <property type="match status" value="1"/>
</dbReference>
<dbReference type="InterPro" id="IPR005146">
    <property type="entry name" value="B3/B4_tRNA-bd"/>
</dbReference>
<evidence type="ECO:0000256" key="11">
    <source>
        <dbReference type="ARBA" id="ARBA00022884"/>
    </source>
</evidence>
<feature type="binding site" evidence="15">
    <location>
        <position position="465"/>
    </location>
    <ligand>
        <name>Mg(2+)</name>
        <dbReference type="ChEBI" id="CHEBI:18420"/>
        <note>shared with alpha subunit</note>
    </ligand>
</feature>
<evidence type="ECO:0000256" key="1">
    <source>
        <dbReference type="ARBA" id="ARBA00004496"/>
    </source>
</evidence>
<evidence type="ECO:0000256" key="7">
    <source>
        <dbReference type="ARBA" id="ARBA00022723"/>
    </source>
</evidence>
<dbReference type="SUPFAM" id="SSF56037">
    <property type="entry name" value="PheT/TilS domain"/>
    <property type="match status" value="1"/>
</dbReference>
<evidence type="ECO:0000256" key="2">
    <source>
        <dbReference type="ARBA" id="ARBA00008653"/>
    </source>
</evidence>
<dbReference type="GO" id="GO:0006432">
    <property type="term" value="P:phenylalanyl-tRNA aminoacylation"/>
    <property type="evidence" value="ECO:0007669"/>
    <property type="project" value="UniProtKB-UniRule"/>
</dbReference>
<evidence type="ECO:0000256" key="4">
    <source>
        <dbReference type="ARBA" id="ARBA00022490"/>
    </source>
</evidence>
<dbReference type="InterPro" id="IPR009061">
    <property type="entry name" value="DNA-bd_dom_put_sf"/>
</dbReference>
<dbReference type="InterPro" id="IPR012340">
    <property type="entry name" value="NA-bd_OB-fold"/>
</dbReference>
<evidence type="ECO:0000256" key="5">
    <source>
        <dbReference type="ARBA" id="ARBA00022555"/>
    </source>
</evidence>
<dbReference type="SMART" id="SM00896">
    <property type="entry name" value="FDX-ACB"/>
    <property type="match status" value="1"/>
</dbReference>
<dbReference type="Pfam" id="PF01588">
    <property type="entry name" value="tRNA_bind"/>
    <property type="match status" value="1"/>
</dbReference>
<reference evidence="20" key="1">
    <citation type="submission" date="2020-07" db="EMBL/GenBank/DDBJ databases">
        <title>Vallitalea pronyensis genome.</title>
        <authorList>
            <person name="Postec A."/>
        </authorList>
    </citation>
    <scope>NUCLEOTIDE SEQUENCE</scope>
    <source>
        <strain evidence="20">FatNI3</strain>
    </source>
</reference>
<dbReference type="GO" id="GO:0016740">
    <property type="term" value="F:transferase activity"/>
    <property type="evidence" value="ECO:0007669"/>
    <property type="project" value="UniProtKB-ARBA"/>
</dbReference>
<dbReference type="PANTHER" id="PTHR10947:SF0">
    <property type="entry name" value="PHENYLALANINE--TRNA LIGASE BETA SUBUNIT"/>
    <property type="match status" value="1"/>
</dbReference>
<dbReference type="FunFam" id="2.40.50.140:FF:000045">
    <property type="entry name" value="Phenylalanine--tRNA ligase beta subunit"/>
    <property type="match status" value="1"/>
</dbReference>
<dbReference type="HAMAP" id="MF_00283">
    <property type="entry name" value="Phe_tRNA_synth_beta1"/>
    <property type="match status" value="1"/>
</dbReference>
<dbReference type="Gene3D" id="2.40.50.140">
    <property type="entry name" value="Nucleic acid-binding proteins"/>
    <property type="match status" value="1"/>
</dbReference>
<comment type="subunit">
    <text evidence="3 15">Tetramer of two alpha and two beta subunits.</text>
</comment>
<keyword evidence="6 15" id="KW-0436">Ligase</keyword>
<dbReference type="Proteomes" id="UP000683246">
    <property type="component" value="Chromosome"/>
</dbReference>
<dbReference type="GO" id="GO:0005524">
    <property type="term" value="F:ATP binding"/>
    <property type="evidence" value="ECO:0007669"/>
    <property type="project" value="UniProtKB-UniRule"/>
</dbReference>
<evidence type="ECO:0000256" key="16">
    <source>
        <dbReference type="PROSITE-ProRule" id="PRU00209"/>
    </source>
</evidence>
<keyword evidence="13 15" id="KW-0030">Aminoacyl-tRNA synthetase</keyword>
<dbReference type="InterPro" id="IPR002547">
    <property type="entry name" value="tRNA-bd_dom"/>
</dbReference>
<dbReference type="PROSITE" id="PS51483">
    <property type="entry name" value="B5"/>
    <property type="match status" value="1"/>
</dbReference>
<evidence type="ECO:0000256" key="14">
    <source>
        <dbReference type="ARBA" id="ARBA00049255"/>
    </source>
</evidence>
<evidence type="ECO:0000256" key="12">
    <source>
        <dbReference type="ARBA" id="ARBA00022917"/>
    </source>
</evidence>
<dbReference type="Gene3D" id="3.30.70.380">
    <property type="entry name" value="Ferrodoxin-fold anticodon-binding domain"/>
    <property type="match status" value="1"/>
</dbReference>
<dbReference type="SMART" id="SM00874">
    <property type="entry name" value="B5"/>
    <property type="match status" value="1"/>
</dbReference>
<comment type="cofactor">
    <cofactor evidence="15">
        <name>Mg(2+)</name>
        <dbReference type="ChEBI" id="CHEBI:18420"/>
    </cofactor>
    <text evidence="15">Binds 2 magnesium ions per tetramer.</text>
</comment>
<dbReference type="GO" id="GO:0009328">
    <property type="term" value="C:phenylalanine-tRNA ligase complex"/>
    <property type="evidence" value="ECO:0007669"/>
    <property type="project" value="TreeGrafter"/>
</dbReference>
<dbReference type="FunFam" id="3.30.70.380:FF:000001">
    <property type="entry name" value="Phenylalanine--tRNA ligase beta subunit"/>
    <property type="match status" value="1"/>
</dbReference>
<evidence type="ECO:0000256" key="15">
    <source>
        <dbReference type="HAMAP-Rule" id="MF_00283"/>
    </source>
</evidence>
<dbReference type="SUPFAM" id="SSF46955">
    <property type="entry name" value="Putative DNA-binding domain"/>
    <property type="match status" value="1"/>
</dbReference>
<dbReference type="Pfam" id="PF03483">
    <property type="entry name" value="B3_4"/>
    <property type="match status" value="1"/>
</dbReference>
<dbReference type="EMBL" id="CP058649">
    <property type="protein sequence ID" value="QUI24143.1"/>
    <property type="molecule type" value="Genomic_DNA"/>
</dbReference>
<sequence>MNVPMQWLKDYVNIDCDMKTFTDSMTMSGSKVERYEELGQEISGIVVGKILKIERHPDADKLVVTQVDVGQEAPIQIVTGANNINQEDYVPIALCGSNLPGGIKIKKGKLRGIESNGMMCSIEELGLSSEDFPEAPEDGIYIFNEPHELGMDVKPLFGLDDVVVEYEITSNRPDCFSIVGIAREAAATFDLPFHYPETKVDEIAGNAADHIDISIQDDDLCARFAGRIVQNVKIGPSPSWMKKKLLSCGVKPINNIVDITNFVMLELGQPMHAYDLSKLVGGKIIVRRAVDGEKAMTLDGEEHELDASMLVIADEKNPVGIAGIMGGEHTKVTEETTTLLLEAANFDGTNIRFTSRKLGLRSDASTKFEKYLDPNNIEDAMNRACRLINMLGVGDVVSGIVDVYPHKRESIEVAYNPENINRLLGTDINESTMVDIFEKIELVVDREARKVTVPTFRPDIEREADLAEEVARFYGYNNIPATLSTGTPTVGKKNYKQKIEDITRNVMENCGIHEAMTYSFESPKVFDKLKLDEEHPLRHAVKISNPLGEDFSMMRTTTMNGMLTALSTNYNRRNESAYLYELAYVYLPQDDTLTELPDERLQLTIGMYGGVDFYDVKGVIETLLERVGITDGFSYEPQTEVPYLHPGRQAKITLNTKNLGLIGEVHPDVTDNYDMDTRVYVAVIDMPILVKKSRLERSYTALAKYPAINRDIALIAKDDVLVGQIEAIIKQRGGKTLESIKLFDVYTGGQIEEGYKSLAFALTFRASDRTLKEKEISKTMHKILNGLETMLDVKLRQ</sequence>
<dbReference type="Gene3D" id="3.50.40.10">
    <property type="entry name" value="Phenylalanyl-trna Synthetase, Chain B, domain 3"/>
    <property type="match status" value="1"/>
</dbReference>
<evidence type="ECO:0000259" key="19">
    <source>
        <dbReference type="PROSITE" id="PS51483"/>
    </source>
</evidence>
<evidence type="ECO:0000256" key="6">
    <source>
        <dbReference type="ARBA" id="ARBA00022598"/>
    </source>
</evidence>
<dbReference type="PROSITE" id="PS51447">
    <property type="entry name" value="FDX_ACB"/>
    <property type="match status" value="1"/>
</dbReference>
<dbReference type="InterPro" id="IPR045060">
    <property type="entry name" value="Phe-tRNA-ligase_IIc_bsu"/>
</dbReference>
<comment type="similarity">
    <text evidence="2 15">Belongs to the phenylalanyl-tRNA synthetase beta subunit family. Type 1 subfamily.</text>
</comment>
<dbReference type="SUPFAM" id="SSF50249">
    <property type="entry name" value="Nucleic acid-binding proteins"/>
    <property type="match status" value="1"/>
</dbReference>
<dbReference type="FunFam" id="3.50.40.10:FF:000001">
    <property type="entry name" value="Phenylalanine--tRNA ligase beta subunit"/>
    <property type="match status" value="1"/>
</dbReference>
<dbReference type="GO" id="GO:0000287">
    <property type="term" value="F:magnesium ion binding"/>
    <property type="evidence" value="ECO:0007669"/>
    <property type="project" value="UniProtKB-UniRule"/>
</dbReference>
<dbReference type="InterPro" id="IPR004532">
    <property type="entry name" value="Phe-tRNA-ligase_IIc_bsu_bact"/>
</dbReference>
<evidence type="ECO:0000256" key="10">
    <source>
        <dbReference type="ARBA" id="ARBA00022842"/>
    </source>
</evidence>
<dbReference type="NCBIfam" id="NF045760">
    <property type="entry name" value="YtpR"/>
    <property type="match status" value="1"/>
</dbReference>
<dbReference type="GO" id="GO:0000049">
    <property type="term" value="F:tRNA binding"/>
    <property type="evidence" value="ECO:0007669"/>
    <property type="project" value="UniProtKB-UniRule"/>
</dbReference>
<feature type="binding site" evidence="15">
    <location>
        <position position="459"/>
    </location>
    <ligand>
        <name>Mg(2+)</name>
        <dbReference type="ChEBI" id="CHEBI:18420"/>
        <note>shared with alpha subunit</note>
    </ligand>
</feature>
<keyword evidence="8 15" id="KW-0547">Nucleotide-binding</keyword>
<dbReference type="SUPFAM" id="SSF54991">
    <property type="entry name" value="Anticodon-binding domain of PheRS"/>
    <property type="match status" value="1"/>
</dbReference>
<keyword evidence="10 15" id="KW-0460">Magnesium</keyword>
<dbReference type="FunFam" id="3.30.56.10:FF:000002">
    <property type="entry name" value="Phenylalanine--tRNA ligase beta subunit"/>
    <property type="match status" value="1"/>
</dbReference>
<dbReference type="PROSITE" id="PS50886">
    <property type="entry name" value="TRBD"/>
    <property type="match status" value="1"/>
</dbReference>
<dbReference type="SMART" id="SM00873">
    <property type="entry name" value="B3_4"/>
    <property type="match status" value="1"/>
</dbReference>
<dbReference type="NCBIfam" id="TIGR00472">
    <property type="entry name" value="pheT_bact"/>
    <property type="match status" value="1"/>
</dbReference>
<feature type="binding site" evidence="15">
    <location>
        <position position="468"/>
    </location>
    <ligand>
        <name>Mg(2+)</name>
        <dbReference type="ChEBI" id="CHEBI:18420"/>
        <note>shared with alpha subunit</note>
    </ligand>
</feature>
<dbReference type="AlphaFoldDB" id="A0A8J8MMU0"/>
<dbReference type="InterPro" id="IPR005147">
    <property type="entry name" value="tRNA_synthase_B5-dom"/>
</dbReference>
<feature type="domain" description="B5" evidence="19">
    <location>
        <begin position="408"/>
        <end position="481"/>
    </location>
</feature>
<accession>A0A8J8MMU0</accession>